<dbReference type="HOGENOM" id="CLU_2637683_0_0_1"/>
<dbReference type="GeneID" id="19109862"/>
<evidence type="ECO:0000313" key="1">
    <source>
        <dbReference type="EMBL" id="EMC94125.1"/>
    </source>
</evidence>
<keyword evidence="2" id="KW-1185">Reference proteome</keyword>
<name>M2N5T0_BAUPA</name>
<evidence type="ECO:0000313" key="2">
    <source>
        <dbReference type="Proteomes" id="UP000011761"/>
    </source>
</evidence>
<proteinExistence type="predicted"/>
<reference evidence="1 2" key="1">
    <citation type="journal article" date="2012" name="PLoS Pathog.">
        <title>Diverse lifestyles and strategies of plant pathogenesis encoded in the genomes of eighteen Dothideomycetes fungi.</title>
        <authorList>
            <person name="Ohm R.A."/>
            <person name="Feau N."/>
            <person name="Henrissat B."/>
            <person name="Schoch C.L."/>
            <person name="Horwitz B.A."/>
            <person name="Barry K.W."/>
            <person name="Condon B.J."/>
            <person name="Copeland A.C."/>
            <person name="Dhillon B."/>
            <person name="Glaser F."/>
            <person name="Hesse C.N."/>
            <person name="Kosti I."/>
            <person name="LaButti K."/>
            <person name="Lindquist E.A."/>
            <person name="Lucas S."/>
            <person name="Salamov A.A."/>
            <person name="Bradshaw R.E."/>
            <person name="Ciuffetti L."/>
            <person name="Hamelin R.C."/>
            <person name="Kema G.H.J."/>
            <person name="Lawrence C."/>
            <person name="Scott J.A."/>
            <person name="Spatafora J.W."/>
            <person name="Turgeon B.G."/>
            <person name="de Wit P.J.G.M."/>
            <person name="Zhong S."/>
            <person name="Goodwin S.B."/>
            <person name="Grigoriev I.V."/>
        </authorList>
    </citation>
    <scope>NUCLEOTIDE SEQUENCE [LARGE SCALE GENOMIC DNA]</scope>
    <source>
        <strain evidence="1 2">UAMH 10762</strain>
    </source>
</reference>
<dbReference type="EMBL" id="KB445559">
    <property type="protein sequence ID" value="EMC94125.1"/>
    <property type="molecule type" value="Genomic_DNA"/>
</dbReference>
<accession>M2N5T0</accession>
<protein>
    <submittedName>
        <fullName evidence="1">Uncharacterized protein</fullName>
    </submittedName>
</protein>
<dbReference type="Proteomes" id="UP000011761">
    <property type="component" value="Unassembled WGS sequence"/>
</dbReference>
<organism evidence="1 2">
    <name type="scientific">Baudoinia panamericana (strain UAMH 10762)</name>
    <name type="common">Angels' share fungus</name>
    <name type="synonym">Baudoinia compniacensis (strain UAMH 10762)</name>
    <dbReference type="NCBI Taxonomy" id="717646"/>
    <lineage>
        <taxon>Eukaryota</taxon>
        <taxon>Fungi</taxon>
        <taxon>Dikarya</taxon>
        <taxon>Ascomycota</taxon>
        <taxon>Pezizomycotina</taxon>
        <taxon>Dothideomycetes</taxon>
        <taxon>Dothideomycetidae</taxon>
        <taxon>Mycosphaerellales</taxon>
        <taxon>Teratosphaeriaceae</taxon>
        <taxon>Baudoinia</taxon>
    </lineage>
</organism>
<sequence>MMNARARCRPAPVDSAVMAISGTVLSAATETPSLVPACLKRTCTGACVCGEAEQPAEVSGHRENIIGHLRCDRQRQR</sequence>
<gene>
    <name evidence="1" type="ORF">BAUCODRAFT_221456</name>
</gene>
<dbReference type="KEGG" id="bcom:BAUCODRAFT_221456"/>
<dbReference type="RefSeq" id="XP_007679048.1">
    <property type="nucleotide sequence ID" value="XM_007680858.1"/>
</dbReference>
<dbReference type="AlphaFoldDB" id="M2N5T0"/>